<evidence type="ECO:0008006" key="3">
    <source>
        <dbReference type="Google" id="ProtNLM"/>
    </source>
</evidence>
<accession>A0A0F5YJ87</accession>
<organism evidence="1 2">
    <name type="scientific">Limnoraphis robusta CS-951</name>
    <dbReference type="NCBI Taxonomy" id="1637645"/>
    <lineage>
        <taxon>Bacteria</taxon>
        <taxon>Bacillati</taxon>
        <taxon>Cyanobacteriota</taxon>
        <taxon>Cyanophyceae</taxon>
        <taxon>Oscillatoriophycideae</taxon>
        <taxon>Oscillatoriales</taxon>
        <taxon>Sirenicapillariaceae</taxon>
        <taxon>Limnoraphis</taxon>
    </lineage>
</organism>
<evidence type="ECO:0000313" key="2">
    <source>
        <dbReference type="Proteomes" id="UP000033607"/>
    </source>
</evidence>
<dbReference type="PATRIC" id="fig|1637645.4.peg.2524"/>
<dbReference type="InterPro" id="IPR036412">
    <property type="entry name" value="HAD-like_sf"/>
</dbReference>
<reference evidence="1 2" key="1">
    <citation type="submission" date="2015-06" db="EMBL/GenBank/DDBJ databases">
        <title>Draft genome assembly of filamentous brackish cyanobacterium Limnoraphis robusta strain CS-951.</title>
        <authorList>
            <person name="Willis A."/>
            <person name="Parks M."/>
            <person name="Burford M.A."/>
        </authorList>
    </citation>
    <scope>NUCLEOTIDE SEQUENCE [LARGE SCALE GENOMIC DNA]</scope>
    <source>
        <strain evidence="1 2">CS-951</strain>
    </source>
</reference>
<dbReference type="EMBL" id="LATL02000123">
    <property type="protein sequence ID" value="KKD38823.1"/>
    <property type="molecule type" value="Genomic_DNA"/>
</dbReference>
<dbReference type="Proteomes" id="UP000033607">
    <property type="component" value="Unassembled WGS sequence"/>
</dbReference>
<sequence length="124" mass="13992">MTELVLSCLPKTWLIDIDGVILKHNGYKQDGEILLPGVKKFWHQISQEDFVILLTARTEEMREATLSLLDNHGLRYNIAIFGVPTGERICINDKKASGLLTSYAVNLWRDVGLDSLKVVKNPDL</sequence>
<comment type="caution">
    <text evidence="1">The sequence shown here is derived from an EMBL/GenBank/DDBJ whole genome shotgun (WGS) entry which is preliminary data.</text>
</comment>
<dbReference type="Gene3D" id="3.40.50.1000">
    <property type="entry name" value="HAD superfamily/HAD-like"/>
    <property type="match status" value="1"/>
</dbReference>
<dbReference type="InterPro" id="IPR023214">
    <property type="entry name" value="HAD_sf"/>
</dbReference>
<gene>
    <name evidence="1" type="ORF">WN50_06865</name>
</gene>
<dbReference type="AlphaFoldDB" id="A0A0F5YJ87"/>
<protein>
    <recommendedName>
        <fullName evidence="3">FCP1 homology domain-containing protein</fullName>
    </recommendedName>
</protein>
<name>A0A0F5YJ87_9CYAN</name>
<proteinExistence type="predicted"/>
<dbReference type="SUPFAM" id="SSF56784">
    <property type="entry name" value="HAD-like"/>
    <property type="match status" value="1"/>
</dbReference>
<evidence type="ECO:0000313" key="1">
    <source>
        <dbReference type="EMBL" id="KKD38823.1"/>
    </source>
</evidence>
<dbReference type="OrthoDB" id="5325692at2"/>
<dbReference type="RefSeq" id="WP_046277773.1">
    <property type="nucleotide sequence ID" value="NZ_LATL02000123.1"/>
</dbReference>